<dbReference type="EMBL" id="UGQB01000004">
    <property type="protein sequence ID" value="STZ07325.1"/>
    <property type="molecule type" value="Genomic_DNA"/>
</dbReference>
<accession>A0A378QWL7</accession>
<sequence>MEFSSFSLAGLLAVLGASPDQAPQATPSIEMQFVQKLAVCDASLFEFIHANQRALEKYAPIERKNGIAYFKTSGDPKNNRITFKRPMMVNGVAFTGFYQEHTALPLNTIDVYYWGLHSTTRPAELAKRLPQLHLTAQSDGHWAGKTWIIDDVNQSTHWTINDNAVGGTAPVKGSAEKVLFVEEYQDKVALACTVQGYLTDEITHAVRPDLQGL</sequence>
<protein>
    <submittedName>
        <fullName evidence="1">Uncharacterized protein</fullName>
    </submittedName>
</protein>
<evidence type="ECO:0000313" key="1">
    <source>
        <dbReference type="EMBL" id="STZ07325.1"/>
    </source>
</evidence>
<dbReference type="OrthoDB" id="7064603at2"/>
<dbReference type="Proteomes" id="UP000254065">
    <property type="component" value="Unassembled WGS sequence"/>
</dbReference>
<proteinExistence type="predicted"/>
<dbReference type="RefSeq" id="WP_029103930.1">
    <property type="nucleotide sequence ID" value="NZ_UGQB01000004.1"/>
</dbReference>
<reference evidence="1 2" key="1">
    <citation type="submission" date="2018-06" db="EMBL/GenBank/DDBJ databases">
        <authorList>
            <consortium name="Pathogen Informatics"/>
            <person name="Doyle S."/>
        </authorList>
    </citation>
    <scope>NUCLEOTIDE SEQUENCE [LARGE SCALE GENOMIC DNA]</scope>
    <source>
        <strain evidence="1 2">NCTC12877</strain>
    </source>
</reference>
<keyword evidence="2" id="KW-1185">Reference proteome</keyword>
<name>A0A378QWL7_9GAMM</name>
<gene>
    <name evidence="1" type="ORF">NCTC12877_00288</name>
</gene>
<dbReference type="AlphaFoldDB" id="A0A378QWL7"/>
<organism evidence="1 2">
    <name type="scientific">Moraxella caprae</name>
    <dbReference type="NCBI Taxonomy" id="90240"/>
    <lineage>
        <taxon>Bacteria</taxon>
        <taxon>Pseudomonadati</taxon>
        <taxon>Pseudomonadota</taxon>
        <taxon>Gammaproteobacteria</taxon>
        <taxon>Moraxellales</taxon>
        <taxon>Moraxellaceae</taxon>
        <taxon>Moraxella</taxon>
    </lineage>
</organism>
<evidence type="ECO:0000313" key="2">
    <source>
        <dbReference type="Proteomes" id="UP000254065"/>
    </source>
</evidence>